<evidence type="ECO:0000256" key="2">
    <source>
        <dbReference type="SAM" id="Phobius"/>
    </source>
</evidence>
<evidence type="ECO:0000313" key="3">
    <source>
        <dbReference type="EMBL" id="MBP2415544.1"/>
    </source>
</evidence>
<dbReference type="RefSeq" id="WP_210052630.1">
    <property type="nucleotide sequence ID" value="NZ_BAAAMH010000022.1"/>
</dbReference>
<gene>
    <name evidence="3" type="ORF">JOF54_000466</name>
</gene>
<keyword evidence="2" id="KW-0812">Transmembrane</keyword>
<dbReference type="Proteomes" id="UP000758168">
    <property type="component" value="Unassembled WGS sequence"/>
</dbReference>
<feature type="transmembrane region" description="Helical" evidence="2">
    <location>
        <begin position="174"/>
        <end position="201"/>
    </location>
</feature>
<proteinExistence type="predicted"/>
<feature type="transmembrane region" description="Helical" evidence="2">
    <location>
        <begin position="143"/>
        <end position="162"/>
    </location>
</feature>
<protein>
    <submittedName>
        <fullName evidence="3">ABC-2 type transport system permease protein</fullName>
    </submittedName>
</protein>
<reference evidence="3 4" key="1">
    <citation type="submission" date="2021-03" db="EMBL/GenBank/DDBJ databases">
        <title>Sequencing the genomes of 1000 actinobacteria strains.</title>
        <authorList>
            <person name="Klenk H.-P."/>
        </authorList>
    </citation>
    <scope>NUCLEOTIDE SEQUENCE [LARGE SCALE GENOMIC DNA]</scope>
    <source>
        <strain evidence="3 4">DSM 12936</strain>
    </source>
</reference>
<feature type="transmembrane region" description="Helical" evidence="2">
    <location>
        <begin position="48"/>
        <end position="72"/>
    </location>
</feature>
<keyword evidence="2" id="KW-0472">Membrane</keyword>
<accession>A0ABS4Z3I9</accession>
<keyword evidence="2" id="KW-1133">Transmembrane helix</keyword>
<evidence type="ECO:0000313" key="4">
    <source>
        <dbReference type="Proteomes" id="UP000758168"/>
    </source>
</evidence>
<feature type="region of interest" description="Disordered" evidence="1">
    <location>
        <begin position="1"/>
        <end position="22"/>
    </location>
</feature>
<dbReference type="EMBL" id="JAGIOB010000001">
    <property type="protein sequence ID" value="MBP2415544.1"/>
    <property type="molecule type" value="Genomic_DNA"/>
</dbReference>
<sequence length="294" mass="32167">MRAAEPGPLRQRDEPGDAAPRPSFGAFSPAALALYYRRQFGSALANNLAYRGAVAIWVVTSVIQPLVFIVVWRTVAGSGSTGGYTAAQFVAYFLVMMVVDHLTFIWHMWEFEYRIRTGAFSPLLLRPVHPIHNDVCENLSYKLVGLVGILPAAVLLAVVFGADLSATTPATVLAFLPAVLLAMVLRFVVEWCVALSAFWLTKVSAMNAVFFSLFTFLGGQFAPLSVLPGWMQTVAAWTPFPWTLAFPVEVLLGRRTGTELLVGYGAQVVWVVVALVVLRLLWSRATRRYSAVGA</sequence>
<name>A0ABS4Z3I9_9ACTN</name>
<dbReference type="PANTHER" id="PTHR36832">
    <property type="entry name" value="SLR1174 PROTEIN-RELATED"/>
    <property type="match status" value="1"/>
</dbReference>
<dbReference type="InterPro" id="IPR010390">
    <property type="entry name" value="ABC-2_transporter-like"/>
</dbReference>
<organism evidence="3 4">
    <name type="scientific">Microlunatus capsulatus</name>
    <dbReference type="NCBI Taxonomy" id="99117"/>
    <lineage>
        <taxon>Bacteria</taxon>
        <taxon>Bacillati</taxon>
        <taxon>Actinomycetota</taxon>
        <taxon>Actinomycetes</taxon>
        <taxon>Propionibacteriales</taxon>
        <taxon>Propionibacteriaceae</taxon>
        <taxon>Microlunatus</taxon>
    </lineage>
</organism>
<evidence type="ECO:0000256" key="1">
    <source>
        <dbReference type="SAM" id="MobiDB-lite"/>
    </source>
</evidence>
<feature type="transmembrane region" description="Helical" evidence="2">
    <location>
        <begin position="84"/>
        <end position="106"/>
    </location>
</feature>
<keyword evidence="4" id="KW-1185">Reference proteome</keyword>
<dbReference type="PANTHER" id="PTHR36832:SF1">
    <property type="entry name" value="SLR1174 PROTEIN"/>
    <property type="match status" value="1"/>
</dbReference>
<dbReference type="Pfam" id="PF06182">
    <property type="entry name" value="ABC2_membrane_6"/>
    <property type="match status" value="1"/>
</dbReference>
<comment type="caution">
    <text evidence="3">The sequence shown here is derived from an EMBL/GenBank/DDBJ whole genome shotgun (WGS) entry which is preliminary data.</text>
</comment>
<feature type="transmembrane region" description="Helical" evidence="2">
    <location>
        <begin position="208"/>
        <end position="231"/>
    </location>
</feature>
<feature type="transmembrane region" description="Helical" evidence="2">
    <location>
        <begin position="261"/>
        <end position="282"/>
    </location>
</feature>